<protein>
    <recommendedName>
        <fullName evidence="9">G protein-coupled receptor</fullName>
    </recommendedName>
</protein>
<keyword evidence="8" id="KW-1185">Reference proteome</keyword>
<proteinExistence type="inferred from homology"/>
<evidence type="ECO:0008006" key="9">
    <source>
        <dbReference type="Google" id="ProtNLM"/>
    </source>
</evidence>
<feature type="transmembrane region" description="Helical" evidence="6">
    <location>
        <begin position="15"/>
        <end position="33"/>
    </location>
</feature>
<dbReference type="Pfam" id="PF10317">
    <property type="entry name" value="7TM_GPCR_Srd"/>
    <property type="match status" value="2"/>
</dbReference>
<evidence type="ECO:0000256" key="4">
    <source>
        <dbReference type="ARBA" id="ARBA00022989"/>
    </source>
</evidence>
<comment type="subcellular location">
    <subcellularLocation>
        <location evidence="1">Membrane</location>
        <topology evidence="1">Multi-pass membrane protein</topology>
    </subcellularLocation>
</comment>
<keyword evidence="5 6" id="KW-0472">Membrane</keyword>
<keyword evidence="4 6" id="KW-1133">Transmembrane helix</keyword>
<evidence type="ECO:0000256" key="1">
    <source>
        <dbReference type="ARBA" id="ARBA00004141"/>
    </source>
</evidence>
<comment type="caution">
    <text evidence="7">The sequence shown here is derived from an EMBL/GenBank/DDBJ whole genome shotgun (WGS) entry which is preliminary data.</text>
</comment>
<dbReference type="Proteomes" id="UP001432027">
    <property type="component" value="Unassembled WGS sequence"/>
</dbReference>
<feature type="transmembrane region" description="Helical" evidence="6">
    <location>
        <begin position="265"/>
        <end position="288"/>
    </location>
</feature>
<dbReference type="GO" id="GO:0016020">
    <property type="term" value="C:membrane"/>
    <property type="evidence" value="ECO:0007669"/>
    <property type="project" value="UniProtKB-SubCell"/>
</dbReference>
<feature type="non-terminal residue" evidence="7">
    <location>
        <position position="1"/>
    </location>
</feature>
<dbReference type="EMBL" id="BTSX01000004">
    <property type="protein sequence ID" value="GMS93353.1"/>
    <property type="molecule type" value="Genomic_DNA"/>
</dbReference>
<dbReference type="PANTHER" id="PTHR22945:SF40">
    <property type="entry name" value="SERPENTINE RECEPTOR, CLASS D (DELTA)-RELATED"/>
    <property type="match status" value="1"/>
</dbReference>
<dbReference type="InterPro" id="IPR019421">
    <property type="entry name" value="7TM_GPCR_serpentine_rcpt_Srd"/>
</dbReference>
<organism evidence="7 8">
    <name type="scientific">Pristionchus entomophagus</name>
    <dbReference type="NCBI Taxonomy" id="358040"/>
    <lineage>
        <taxon>Eukaryota</taxon>
        <taxon>Metazoa</taxon>
        <taxon>Ecdysozoa</taxon>
        <taxon>Nematoda</taxon>
        <taxon>Chromadorea</taxon>
        <taxon>Rhabditida</taxon>
        <taxon>Rhabditina</taxon>
        <taxon>Diplogasteromorpha</taxon>
        <taxon>Diplogasteroidea</taxon>
        <taxon>Neodiplogasteridae</taxon>
        <taxon>Pristionchus</taxon>
    </lineage>
</organism>
<name>A0AAV5TFG8_9BILA</name>
<accession>A0AAV5TFG8</accession>
<keyword evidence="3 6" id="KW-0812">Transmembrane</keyword>
<reference evidence="7" key="1">
    <citation type="submission" date="2023-10" db="EMBL/GenBank/DDBJ databases">
        <title>Genome assembly of Pristionchus species.</title>
        <authorList>
            <person name="Yoshida K."/>
            <person name="Sommer R.J."/>
        </authorList>
    </citation>
    <scope>NUCLEOTIDE SEQUENCE</scope>
    <source>
        <strain evidence="7">RS0144</strain>
    </source>
</reference>
<evidence type="ECO:0000256" key="5">
    <source>
        <dbReference type="ARBA" id="ARBA00023136"/>
    </source>
</evidence>
<comment type="similarity">
    <text evidence="2">Belongs to the nematode receptor-like protein srd family.</text>
</comment>
<dbReference type="PANTHER" id="PTHR22945">
    <property type="entry name" value="SERPENTINE RECEPTOR, CLASS D DELTA"/>
    <property type="match status" value="1"/>
</dbReference>
<evidence type="ECO:0000256" key="3">
    <source>
        <dbReference type="ARBA" id="ARBA00022692"/>
    </source>
</evidence>
<feature type="transmembrane region" description="Helical" evidence="6">
    <location>
        <begin position="309"/>
        <end position="336"/>
    </location>
</feature>
<evidence type="ECO:0000256" key="2">
    <source>
        <dbReference type="ARBA" id="ARBA00009166"/>
    </source>
</evidence>
<evidence type="ECO:0000313" key="7">
    <source>
        <dbReference type="EMBL" id="GMS93353.1"/>
    </source>
</evidence>
<feature type="non-terminal residue" evidence="7">
    <location>
        <position position="372"/>
    </location>
</feature>
<gene>
    <name evidence="7" type="ORF">PENTCL1PPCAC_15528</name>
</gene>
<dbReference type="InterPro" id="IPR050920">
    <property type="entry name" value="Nematode_rcpt-like_delta"/>
</dbReference>
<sequence length="372" mass="41255">RARHQMIFNSLTAQMFLPLVSVVACLAWAVDYLEIVRSTWLQRSTVVMSSSFALGAPLINLYFLRPYRRDDTVHITLFAILDCAALLANMVLIVAVITSTPRILKAYSVLLLNTAVVDSCSAIFSVAAVCRFVGQSTLFKHYPIFSMQSVNGTLYFNHAGPCTLLGPRFCHRSVFLQAAFISHSTVLLFVSFSYRLWMLGRSSLTNFGQPRIRNMCLIALMAAVPSAFLFVIMQILNDAAATYDGCPRGTVCSKLVLAPVSAKNILAPTAFALLITAYSVEFLCVFRVRHSLLKRIQKINSPEGARHQMIFNSLTAQMLLPCISIVGCVAFAVDFLEILQSTWLQRSVILVGSTMALGAPLVNLYFLRPYRK</sequence>
<dbReference type="AlphaFoldDB" id="A0AAV5TFG8"/>
<feature type="transmembrane region" description="Helical" evidence="6">
    <location>
        <begin position="75"/>
        <end position="97"/>
    </location>
</feature>
<evidence type="ECO:0000313" key="8">
    <source>
        <dbReference type="Proteomes" id="UP001432027"/>
    </source>
</evidence>
<evidence type="ECO:0000256" key="6">
    <source>
        <dbReference type="SAM" id="Phobius"/>
    </source>
</evidence>
<feature type="transmembrane region" description="Helical" evidence="6">
    <location>
        <begin position="174"/>
        <end position="194"/>
    </location>
</feature>
<feature type="transmembrane region" description="Helical" evidence="6">
    <location>
        <begin position="348"/>
        <end position="367"/>
    </location>
</feature>
<feature type="transmembrane region" description="Helical" evidence="6">
    <location>
        <begin position="45"/>
        <end position="63"/>
    </location>
</feature>
<feature type="transmembrane region" description="Helical" evidence="6">
    <location>
        <begin position="215"/>
        <end position="236"/>
    </location>
</feature>